<protein>
    <submittedName>
        <fullName evidence="1">Uncharacterized protein</fullName>
    </submittedName>
</protein>
<proteinExistence type="predicted"/>
<dbReference type="RefSeq" id="WP_218254387.1">
    <property type="nucleotide sequence ID" value="NZ_JABXWD010000801.1"/>
</dbReference>
<evidence type="ECO:0000313" key="2">
    <source>
        <dbReference type="Proteomes" id="UP001196980"/>
    </source>
</evidence>
<keyword evidence="2" id="KW-1185">Reference proteome</keyword>
<dbReference type="EMBL" id="JABXWD010000801">
    <property type="protein sequence ID" value="MBV6343774.1"/>
    <property type="molecule type" value="Genomic_DNA"/>
</dbReference>
<dbReference type="Proteomes" id="UP001196980">
    <property type="component" value="Unassembled WGS sequence"/>
</dbReference>
<evidence type="ECO:0000313" key="1">
    <source>
        <dbReference type="EMBL" id="MBV6343774.1"/>
    </source>
</evidence>
<accession>A0ABS6S4J9</accession>
<gene>
    <name evidence="1" type="ORF">HWQ67_19585</name>
</gene>
<reference evidence="1 2" key="1">
    <citation type="journal article" date="2020" name="J Geophys Res Biogeosci">
        <title>Magnetotaxis as an Adaptation to Enable Bacterial Shuttling of Microbial Sulfur and Sulfur Cycling Across Aquatic Oxic#Anoxic Interfaces.</title>
        <authorList>
            <person name="Li J."/>
            <person name="Liu P."/>
            <person name="Wang J."/>
            <person name="Roberts A.P."/>
            <person name="Pan Y."/>
        </authorList>
    </citation>
    <scope>NUCLEOTIDE SEQUENCE [LARGE SCALE GENOMIC DNA]</scope>
    <source>
        <strain evidence="1 2">MYR-1_YQ</strain>
    </source>
</reference>
<organism evidence="1 2">
    <name type="scientific">Candidatus Magnetobacterium casense</name>
    <dbReference type="NCBI Taxonomy" id="1455061"/>
    <lineage>
        <taxon>Bacteria</taxon>
        <taxon>Pseudomonadati</taxon>
        <taxon>Nitrospirota</taxon>
        <taxon>Thermodesulfovibrionia</taxon>
        <taxon>Thermodesulfovibrionales</taxon>
        <taxon>Candidatus Magnetobacteriaceae</taxon>
        <taxon>Candidatus Magnetobacterium</taxon>
    </lineage>
</organism>
<name>A0ABS6S4J9_9BACT</name>
<comment type="caution">
    <text evidence="1">The sequence shown here is derived from an EMBL/GenBank/DDBJ whole genome shotgun (WGS) entry which is preliminary data.</text>
</comment>
<sequence>MTDTDLFYKNGLAYIVQRVGTGWRCTIKGRRLTATGWGATKRDAIIAAELEAQNGHS</sequence>